<keyword evidence="11" id="KW-0012">Acyltransferase</keyword>
<comment type="caution">
    <text evidence="11">The sequence shown here is derived from an EMBL/GenBank/DDBJ whole genome shotgun (WGS) entry which is preliminary data.</text>
</comment>
<dbReference type="InterPro" id="IPR002020">
    <property type="entry name" value="Citrate_synthase"/>
</dbReference>
<evidence type="ECO:0000313" key="12">
    <source>
        <dbReference type="Proteomes" id="UP000293952"/>
    </source>
</evidence>
<reference evidence="11 12" key="1">
    <citation type="submission" date="2019-02" db="EMBL/GenBank/DDBJ databases">
        <title>Genome sequence of the sea-ice species Brumimicrobium glaciale.</title>
        <authorList>
            <person name="Bowman J.P."/>
        </authorList>
    </citation>
    <scope>NUCLEOTIDE SEQUENCE [LARGE SCALE GENOMIC DNA]</scope>
    <source>
        <strain evidence="11 12">IC156</strain>
    </source>
</reference>
<dbReference type="InterPro" id="IPR019810">
    <property type="entry name" value="Citrate_synthase_AS"/>
</dbReference>
<evidence type="ECO:0000256" key="6">
    <source>
        <dbReference type="NCBIfam" id="TIGR01798"/>
    </source>
</evidence>
<comment type="similarity">
    <text evidence="2 7 10">Belongs to the citrate synthase family.</text>
</comment>
<dbReference type="SUPFAM" id="SSF48256">
    <property type="entry name" value="Citrate synthase"/>
    <property type="match status" value="1"/>
</dbReference>
<dbReference type="InterPro" id="IPR010953">
    <property type="entry name" value="Citrate_synthase_typ-I"/>
</dbReference>
<evidence type="ECO:0000256" key="3">
    <source>
        <dbReference type="ARBA" id="ARBA00022532"/>
    </source>
</evidence>
<comment type="catalytic activity">
    <reaction evidence="5 9">
        <text>oxaloacetate + acetyl-CoA + H2O = citrate + CoA + H(+)</text>
        <dbReference type="Rhea" id="RHEA:16845"/>
        <dbReference type="ChEBI" id="CHEBI:15377"/>
        <dbReference type="ChEBI" id="CHEBI:15378"/>
        <dbReference type="ChEBI" id="CHEBI:16452"/>
        <dbReference type="ChEBI" id="CHEBI:16947"/>
        <dbReference type="ChEBI" id="CHEBI:57287"/>
        <dbReference type="ChEBI" id="CHEBI:57288"/>
        <dbReference type="EC" id="2.3.3.16"/>
    </reaction>
</comment>
<dbReference type="FunFam" id="1.10.230.10:FF:000002">
    <property type="entry name" value="Citrate synthase"/>
    <property type="match status" value="1"/>
</dbReference>
<dbReference type="PROSITE" id="PS00480">
    <property type="entry name" value="CITRATE_SYNTHASE"/>
    <property type="match status" value="1"/>
</dbReference>
<dbReference type="GO" id="GO:0005737">
    <property type="term" value="C:cytoplasm"/>
    <property type="evidence" value="ECO:0007669"/>
    <property type="project" value="InterPro"/>
</dbReference>
<proteinExistence type="inferred from homology"/>
<feature type="active site" evidence="8">
    <location>
        <position position="307"/>
    </location>
</feature>
<dbReference type="GO" id="GO:0006099">
    <property type="term" value="P:tricarboxylic acid cycle"/>
    <property type="evidence" value="ECO:0007669"/>
    <property type="project" value="UniProtKB-UniRule"/>
</dbReference>
<name>A0A4Q4KPP7_9FLAO</name>
<dbReference type="InterPro" id="IPR016142">
    <property type="entry name" value="Citrate_synth-like_lrg_a-sub"/>
</dbReference>
<dbReference type="InterPro" id="IPR024176">
    <property type="entry name" value="Citrate_synthase_bac-typ"/>
</dbReference>
<evidence type="ECO:0000256" key="9">
    <source>
        <dbReference type="RuleBase" id="RU003370"/>
    </source>
</evidence>
<accession>A0A4Q4KPP7</accession>
<dbReference type="CDD" id="cd06114">
    <property type="entry name" value="EcCS_like"/>
    <property type="match status" value="1"/>
</dbReference>
<protein>
    <recommendedName>
        <fullName evidence="6 7">Citrate synthase</fullName>
    </recommendedName>
</protein>
<gene>
    <name evidence="11" type="ORF">ERX46_05535</name>
</gene>
<keyword evidence="12" id="KW-1185">Reference proteome</keyword>
<dbReference type="Pfam" id="PF00285">
    <property type="entry name" value="Citrate_synt"/>
    <property type="match status" value="1"/>
</dbReference>
<dbReference type="NCBIfam" id="TIGR01798">
    <property type="entry name" value="cit_synth_I"/>
    <property type="match status" value="1"/>
</dbReference>
<evidence type="ECO:0000256" key="8">
    <source>
        <dbReference type="PIRSR" id="PIRSR001369-1"/>
    </source>
</evidence>
<dbReference type="Gene3D" id="1.10.580.10">
    <property type="entry name" value="Citrate Synthase, domain 1"/>
    <property type="match status" value="1"/>
</dbReference>
<evidence type="ECO:0000256" key="4">
    <source>
        <dbReference type="ARBA" id="ARBA00022679"/>
    </source>
</evidence>
<dbReference type="PANTHER" id="PTHR42871">
    <property type="entry name" value="CITRATE SYNTHASE"/>
    <property type="match status" value="1"/>
</dbReference>
<dbReference type="GO" id="GO:0036440">
    <property type="term" value="F:citrate synthase activity"/>
    <property type="evidence" value="ECO:0007669"/>
    <property type="project" value="UniProtKB-EC"/>
</dbReference>
<dbReference type="AlphaFoldDB" id="A0A4Q4KPP7"/>
<evidence type="ECO:0000256" key="7">
    <source>
        <dbReference type="PIRNR" id="PIRNR001369"/>
    </source>
</evidence>
<dbReference type="NCBIfam" id="NF004126">
    <property type="entry name" value="PRK05614.1"/>
    <property type="match status" value="1"/>
</dbReference>
<evidence type="ECO:0000256" key="2">
    <source>
        <dbReference type="ARBA" id="ARBA00010566"/>
    </source>
</evidence>
<dbReference type="PIRSF" id="PIRSF001369">
    <property type="entry name" value="Citrate_synth"/>
    <property type="match status" value="1"/>
</dbReference>
<comment type="pathway">
    <text evidence="1 9">Carbohydrate metabolism; tricarboxylic acid cycle; isocitrate from oxaloacetate: step 1/2.</text>
</comment>
<dbReference type="InterPro" id="IPR016143">
    <property type="entry name" value="Citrate_synth-like_sm_a-sub"/>
</dbReference>
<feature type="active site" evidence="8">
    <location>
        <position position="364"/>
    </location>
</feature>
<evidence type="ECO:0000256" key="10">
    <source>
        <dbReference type="RuleBase" id="RU003406"/>
    </source>
</evidence>
<dbReference type="InterPro" id="IPR036969">
    <property type="entry name" value="Citrate_synthase_sf"/>
</dbReference>
<dbReference type="RefSeq" id="WP_130092845.1">
    <property type="nucleotide sequence ID" value="NZ_SETE01000002.1"/>
</dbReference>
<dbReference type="PRINTS" id="PR00143">
    <property type="entry name" value="CITRTSNTHASE"/>
</dbReference>
<keyword evidence="3 9" id="KW-0816">Tricarboxylic acid cycle</keyword>
<dbReference type="EMBL" id="SETE01000002">
    <property type="protein sequence ID" value="RYM34837.1"/>
    <property type="molecule type" value="Genomic_DNA"/>
</dbReference>
<sequence length="428" mass="47905">MSETAKIEIGGKTYEFPVITGTENEKAIDIKKLRGTTGVITIDPGFKNTGSTTSAITYLDGENGILRYRGYPIEQLAEKATFLEVAFLLIYGELPTETQLTDFKKSITNHTLVHEDMKQFFEAYPSKAHPMGVLASMVVSLSTFYPESQDPNRSPEAVDLTIHRLLAKLPTLAAMSYKNAVRHPFIYPKNELDYVENFLNMMFAMPTEEYKPNPVVATALNKLLILHADHEQNCSASTVRIVGSSQTNLYASISAGISALWGPLHGGANQAVIEMLDKIQADGGDLDKWIAKAKDKNDSFRLMGFGHRVYKNFDPRAKIIKKAADDVLEQLGVNDPALAIAKKMEKIALEDPYFIERGLYPNVDFYSGIIYKALEIPSEMFTVMFAIGRLPGWIAQWKEMVENKEPIGRPRQIYTGATERDYVSIEKR</sequence>
<evidence type="ECO:0000313" key="11">
    <source>
        <dbReference type="EMBL" id="RYM34837.1"/>
    </source>
</evidence>
<dbReference type="PANTHER" id="PTHR42871:SF1">
    <property type="entry name" value="CITRATE SYNTHASE"/>
    <property type="match status" value="1"/>
</dbReference>
<dbReference type="Gene3D" id="2.20.28.60">
    <property type="match status" value="1"/>
</dbReference>
<dbReference type="UniPathway" id="UPA00223">
    <property type="reaction ID" value="UER00717"/>
</dbReference>
<organism evidence="11 12">
    <name type="scientific">Brumimicrobium glaciale</name>
    <dbReference type="NCBI Taxonomy" id="200475"/>
    <lineage>
        <taxon>Bacteria</taxon>
        <taxon>Pseudomonadati</taxon>
        <taxon>Bacteroidota</taxon>
        <taxon>Flavobacteriia</taxon>
        <taxon>Flavobacteriales</taxon>
        <taxon>Crocinitomicaceae</taxon>
        <taxon>Brumimicrobium</taxon>
    </lineage>
</organism>
<keyword evidence="4 7" id="KW-0808">Transferase</keyword>
<dbReference type="Proteomes" id="UP000293952">
    <property type="component" value="Unassembled WGS sequence"/>
</dbReference>
<dbReference type="Gene3D" id="1.10.230.10">
    <property type="entry name" value="Cytochrome P450-Terp, domain 2"/>
    <property type="match status" value="1"/>
</dbReference>
<dbReference type="OrthoDB" id="9800864at2"/>
<evidence type="ECO:0000256" key="1">
    <source>
        <dbReference type="ARBA" id="ARBA00004751"/>
    </source>
</evidence>
<evidence type="ECO:0000256" key="5">
    <source>
        <dbReference type="ARBA" id="ARBA00049288"/>
    </source>
</evidence>